<dbReference type="PROSITE" id="PS50011">
    <property type="entry name" value="PROTEIN_KINASE_DOM"/>
    <property type="match status" value="1"/>
</dbReference>
<reference evidence="2 4" key="1">
    <citation type="submission" date="2015-11" db="EMBL/GenBank/DDBJ databases">
        <title>Genomic analysis of 38 Legionella species identifies large and diverse effector repertoires.</title>
        <authorList>
            <person name="Burstein D."/>
            <person name="Amaro F."/>
            <person name="Zusman T."/>
            <person name="Lifshitz Z."/>
            <person name="Cohen O."/>
            <person name="Gilbert J.A."/>
            <person name="Pupko T."/>
            <person name="Shuman H.A."/>
            <person name="Segal G."/>
        </authorList>
    </citation>
    <scope>NUCLEOTIDE SEQUENCE [LARGE SCALE GENOMIC DNA]</scope>
    <source>
        <strain evidence="2 4">ATCC 43877</strain>
    </source>
</reference>
<keyword evidence="4" id="KW-1185">Reference proteome</keyword>
<dbReference type="PANTHER" id="PTHR44167">
    <property type="entry name" value="OVARIAN-SPECIFIC SERINE/THREONINE-PROTEIN KINASE LOK-RELATED"/>
    <property type="match status" value="1"/>
</dbReference>
<dbReference type="GO" id="GO:0004674">
    <property type="term" value="F:protein serine/threonine kinase activity"/>
    <property type="evidence" value="ECO:0007669"/>
    <property type="project" value="TreeGrafter"/>
</dbReference>
<dbReference type="Pfam" id="PF00069">
    <property type="entry name" value="Pkinase"/>
    <property type="match status" value="1"/>
</dbReference>
<accession>A0A378K3R8</accession>
<dbReference type="EMBL" id="UGOG01000001">
    <property type="protein sequence ID" value="STX62501.1"/>
    <property type="molecule type" value="Genomic_DNA"/>
</dbReference>
<keyword evidence="3" id="KW-0418">Kinase</keyword>
<dbReference type="SUPFAM" id="SSF56112">
    <property type="entry name" value="Protein kinase-like (PK-like)"/>
    <property type="match status" value="1"/>
</dbReference>
<dbReference type="Proteomes" id="UP000254040">
    <property type="component" value="Unassembled WGS sequence"/>
</dbReference>
<dbReference type="AlphaFoldDB" id="A0A378K3R8"/>
<dbReference type="Proteomes" id="UP000054985">
    <property type="component" value="Unassembled WGS sequence"/>
</dbReference>
<proteinExistence type="predicted"/>
<dbReference type="PANTHER" id="PTHR44167:SF24">
    <property type="entry name" value="SERINE_THREONINE-PROTEIN KINASE CHK2"/>
    <property type="match status" value="1"/>
</dbReference>
<dbReference type="EMBL" id="LNYN01000029">
    <property type="protein sequence ID" value="KTD32406.1"/>
    <property type="molecule type" value="Genomic_DNA"/>
</dbReference>
<evidence type="ECO:0000259" key="1">
    <source>
        <dbReference type="PROSITE" id="PS50011"/>
    </source>
</evidence>
<evidence type="ECO:0000313" key="3">
    <source>
        <dbReference type="EMBL" id="STX62501.1"/>
    </source>
</evidence>
<organism evidence="3 5">
    <name type="scientific">Legionella moravica</name>
    <dbReference type="NCBI Taxonomy" id="39962"/>
    <lineage>
        <taxon>Bacteria</taxon>
        <taxon>Pseudomonadati</taxon>
        <taxon>Pseudomonadota</taxon>
        <taxon>Gammaproteobacteria</taxon>
        <taxon>Legionellales</taxon>
        <taxon>Legionellaceae</taxon>
        <taxon>Legionella</taxon>
    </lineage>
</organism>
<dbReference type="Gene3D" id="1.10.510.10">
    <property type="entry name" value="Transferase(Phosphotransferase) domain 1"/>
    <property type="match status" value="1"/>
</dbReference>
<dbReference type="PROSITE" id="PS00108">
    <property type="entry name" value="PROTEIN_KINASE_ST"/>
    <property type="match status" value="1"/>
</dbReference>
<evidence type="ECO:0000313" key="4">
    <source>
        <dbReference type="Proteomes" id="UP000054985"/>
    </source>
</evidence>
<dbReference type="RefSeq" id="WP_028382993.1">
    <property type="nucleotide sequence ID" value="NZ_CAAAJG010000003.1"/>
</dbReference>
<dbReference type="SMART" id="SM00220">
    <property type="entry name" value="S_TKc"/>
    <property type="match status" value="1"/>
</dbReference>
<dbReference type="InterPro" id="IPR000719">
    <property type="entry name" value="Prot_kinase_dom"/>
</dbReference>
<feature type="domain" description="Protein kinase" evidence="1">
    <location>
        <begin position="357"/>
        <end position="701"/>
    </location>
</feature>
<dbReference type="GO" id="GO:0005524">
    <property type="term" value="F:ATP binding"/>
    <property type="evidence" value="ECO:0007669"/>
    <property type="project" value="InterPro"/>
</dbReference>
<keyword evidence="3" id="KW-0808">Transferase</keyword>
<dbReference type="InterPro" id="IPR008271">
    <property type="entry name" value="Ser/Thr_kinase_AS"/>
</dbReference>
<dbReference type="OrthoDB" id="5606277at2"/>
<evidence type="ECO:0000313" key="5">
    <source>
        <dbReference type="Proteomes" id="UP000254040"/>
    </source>
</evidence>
<gene>
    <name evidence="2" type="ORF">Lmor_2344</name>
    <name evidence="3" type="ORF">NCTC12239_01433</name>
</gene>
<name>A0A378K3R8_9GAMM</name>
<evidence type="ECO:0000313" key="2">
    <source>
        <dbReference type="EMBL" id="KTD32406.1"/>
    </source>
</evidence>
<dbReference type="GO" id="GO:0005737">
    <property type="term" value="C:cytoplasm"/>
    <property type="evidence" value="ECO:0007669"/>
    <property type="project" value="TreeGrafter"/>
</dbReference>
<dbReference type="InterPro" id="IPR011009">
    <property type="entry name" value="Kinase-like_dom_sf"/>
</dbReference>
<reference evidence="3 5" key="2">
    <citation type="submission" date="2018-06" db="EMBL/GenBank/DDBJ databases">
        <authorList>
            <consortium name="Pathogen Informatics"/>
            <person name="Doyle S."/>
        </authorList>
    </citation>
    <scope>NUCLEOTIDE SEQUENCE [LARGE SCALE GENOMIC DNA]</scope>
    <source>
        <strain evidence="3 5">NCTC12239</strain>
    </source>
</reference>
<protein>
    <submittedName>
        <fullName evidence="2 3">Protein kinase domain</fullName>
    </submittedName>
</protein>
<sequence length="720" mass="82517">MPNLDVLYTKYVSNENANSVSRTILVVDGMPFYRSSGTNSGSILAGTFLPFLGIESFGQTSGWFRKPGSMDELSDLSEPLREVIEEYSLLPAEHIDSLLIRFASLKCLLISSLLDDSMQREENPPSSFLSTSLAKTPTGSFWRREYGSEFKEFLKSKFPSFYQDREYNLHFNNQIIDIRGTAKYSFRQRTLMGQANAFLEKIIQKPLVLGFDGRMFRENLSLQDIVIRPSTDSYLYCSPPTSRTKIPLVKKAKKSMDGWLVASNNEVTSSVVEEPLLFNEPVKYTEFIWPDDLQALNITEEGRIATEQYIRIRYDIIFGSLFSEHKNLMENGCCTHFLGDINDEIIDPISQEPVVNRLNVKFLHNGQIIVYPSAADMIYKNSEQSLEIFKVYNITTGKWMVLKTTSPNQLYSDLLHLSGKDGISELCDYASVTWITNFFNGWSNLPIRTERRIVLSMVEKYYPQTFAERLMDANKDLTIDQKARYMLTLLRGLNAIHARSGTTTNTGFVTMPFFHGDIKISNIMFDPDSDQPRIIDFDRFGEWDKLTWTNGWSAPECSKFKHLLNSPSCNKEDILQFNAEYGQAMDLWNMGMVFAMILTRAITNPCYTSNNFYPPFSFLHNRLNTANEIGRYHFDMIVLTQKEIDSEIEQLLRQLPDSQEGRILFGLWSVVISMLKIDPQKRESAANLVRIMELGILNEFTNDCETVQEASSEPSCSFQI</sequence>